<evidence type="ECO:0000256" key="1">
    <source>
        <dbReference type="ARBA" id="ARBA00004479"/>
    </source>
</evidence>
<keyword evidence="14" id="KW-1185">Reference proteome</keyword>
<evidence type="ECO:0000256" key="9">
    <source>
        <dbReference type="SAM" id="Coils"/>
    </source>
</evidence>
<feature type="coiled-coil region" evidence="9">
    <location>
        <begin position="139"/>
        <end position="166"/>
    </location>
</feature>
<feature type="transmembrane region" description="Helical" evidence="10">
    <location>
        <begin position="188"/>
        <end position="210"/>
    </location>
</feature>
<gene>
    <name evidence="13" type="ORF">M427DRAFT_63264</name>
</gene>
<evidence type="ECO:0000256" key="5">
    <source>
        <dbReference type="ARBA" id="ARBA00022989"/>
    </source>
</evidence>
<evidence type="ECO:0000256" key="11">
    <source>
        <dbReference type="SAM" id="SignalP"/>
    </source>
</evidence>
<evidence type="ECO:0000256" key="3">
    <source>
        <dbReference type="ARBA" id="ARBA00022692"/>
    </source>
</evidence>
<proteinExistence type="inferred from homology"/>
<dbReference type="InterPro" id="IPR036598">
    <property type="entry name" value="GOLD_dom_sf"/>
</dbReference>
<reference evidence="13 14" key="1">
    <citation type="journal article" date="2015" name="Genome Biol. Evol.">
        <title>Phylogenomic analyses indicate that early fungi evolved digesting cell walls of algal ancestors of land plants.</title>
        <authorList>
            <person name="Chang Y."/>
            <person name="Wang S."/>
            <person name="Sekimoto S."/>
            <person name="Aerts A.L."/>
            <person name="Choi C."/>
            <person name="Clum A."/>
            <person name="LaButti K.M."/>
            <person name="Lindquist E.A."/>
            <person name="Yee Ngan C."/>
            <person name="Ohm R.A."/>
            <person name="Salamov A.A."/>
            <person name="Grigoriev I.V."/>
            <person name="Spatafora J.W."/>
            <person name="Berbee M.L."/>
        </authorList>
    </citation>
    <scope>NUCLEOTIDE SEQUENCE [LARGE SCALE GENOMIC DNA]</scope>
    <source>
        <strain evidence="13 14">JEL478</strain>
    </source>
</reference>
<dbReference type="SMART" id="SM01190">
    <property type="entry name" value="EMP24_GP25L"/>
    <property type="match status" value="1"/>
</dbReference>
<dbReference type="AlphaFoldDB" id="A0A138ZZG3"/>
<evidence type="ECO:0000313" key="14">
    <source>
        <dbReference type="Proteomes" id="UP000070544"/>
    </source>
</evidence>
<feature type="signal peptide" evidence="11">
    <location>
        <begin position="1"/>
        <end position="29"/>
    </location>
</feature>
<dbReference type="InterPro" id="IPR009038">
    <property type="entry name" value="GOLD_dom"/>
</dbReference>
<dbReference type="GO" id="GO:0016020">
    <property type="term" value="C:membrane"/>
    <property type="evidence" value="ECO:0007669"/>
    <property type="project" value="UniProtKB-SubCell"/>
</dbReference>
<dbReference type="EMBL" id="KQ965844">
    <property type="protein sequence ID" value="KXS09902.1"/>
    <property type="molecule type" value="Genomic_DNA"/>
</dbReference>
<keyword evidence="9" id="KW-0175">Coiled coil</keyword>
<evidence type="ECO:0000256" key="7">
    <source>
        <dbReference type="ARBA" id="ARBA00037847"/>
    </source>
</evidence>
<evidence type="ECO:0000256" key="10">
    <source>
        <dbReference type="SAM" id="Phobius"/>
    </source>
</evidence>
<evidence type="ECO:0000256" key="4">
    <source>
        <dbReference type="ARBA" id="ARBA00022729"/>
    </source>
</evidence>
<accession>A0A138ZZG3</accession>
<evidence type="ECO:0000313" key="13">
    <source>
        <dbReference type="EMBL" id="KXS09902.1"/>
    </source>
</evidence>
<dbReference type="OMA" id="MQVRDRN"/>
<keyword evidence="5 10" id="KW-1133">Transmembrane helix</keyword>
<feature type="domain" description="GOLD" evidence="12">
    <location>
        <begin position="42"/>
        <end position="123"/>
    </location>
</feature>
<keyword evidence="3 8" id="KW-0812">Transmembrane</keyword>
<evidence type="ECO:0000259" key="12">
    <source>
        <dbReference type="PROSITE" id="PS50866"/>
    </source>
</evidence>
<keyword evidence="4 11" id="KW-0732">Signal</keyword>
<evidence type="ECO:0000256" key="8">
    <source>
        <dbReference type="RuleBase" id="RU003827"/>
    </source>
</evidence>
<dbReference type="PROSITE" id="PS50866">
    <property type="entry name" value="GOLD"/>
    <property type="match status" value="1"/>
</dbReference>
<protein>
    <recommendedName>
        <fullName evidence="12">GOLD domain-containing protein</fullName>
    </recommendedName>
</protein>
<dbReference type="GO" id="GO:0012505">
    <property type="term" value="C:endomembrane system"/>
    <property type="evidence" value="ECO:0007669"/>
    <property type="project" value="UniProtKB-SubCell"/>
</dbReference>
<dbReference type="STRING" id="1344416.A0A138ZZG3"/>
<keyword evidence="6 10" id="KW-0472">Membrane</keyword>
<dbReference type="Pfam" id="PF01105">
    <property type="entry name" value="EMP24_GP25L"/>
    <property type="match status" value="1"/>
</dbReference>
<dbReference type="OrthoDB" id="62956at2759"/>
<dbReference type="SUPFAM" id="SSF101576">
    <property type="entry name" value="Supernatant protein factor (SPF), C-terminal domain"/>
    <property type="match status" value="1"/>
</dbReference>
<sequence>MLRYRDLLPSLLPALFCLLLAFVSRNVLAYSSFTVTLGPRDRACFYEQMERDDRVDMSFQVASGGDGVVDYWVQAPDSRIIYTVFRQSTTTFGFNADQAGRFTYCFSNQFSGVDKVLTFTIQSREERESLEKKFRVEAGQKLDEEAQKVDEEIRSLANNLRVIRDEQAYMSAREATHRKTAESTNARVVIWSLSETALLIAVCAWQVWYLKSFFEVKRVV</sequence>
<dbReference type="Proteomes" id="UP000070544">
    <property type="component" value="Unassembled WGS sequence"/>
</dbReference>
<name>A0A138ZZG3_GONPJ</name>
<evidence type="ECO:0000256" key="2">
    <source>
        <dbReference type="ARBA" id="ARBA00007104"/>
    </source>
</evidence>
<dbReference type="InterPro" id="IPR015720">
    <property type="entry name" value="Emp24-like"/>
</dbReference>
<dbReference type="PANTHER" id="PTHR22811">
    <property type="entry name" value="TRANSMEMBRANE EMP24 DOMAIN-CONTAINING PROTEIN"/>
    <property type="match status" value="1"/>
</dbReference>
<evidence type="ECO:0000256" key="6">
    <source>
        <dbReference type="ARBA" id="ARBA00023136"/>
    </source>
</evidence>
<organism evidence="13 14">
    <name type="scientific">Gonapodya prolifera (strain JEL478)</name>
    <name type="common">Monoblepharis prolifera</name>
    <dbReference type="NCBI Taxonomy" id="1344416"/>
    <lineage>
        <taxon>Eukaryota</taxon>
        <taxon>Fungi</taxon>
        <taxon>Fungi incertae sedis</taxon>
        <taxon>Chytridiomycota</taxon>
        <taxon>Chytridiomycota incertae sedis</taxon>
        <taxon>Monoblepharidomycetes</taxon>
        <taxon>Monoblepharidales</taxon>
        <taxon>Gonapodyaceae</taxon>
        <taxon>Gonapodya</taxon>
    </lineage>
</organism>
<comment type="subcellular location">
    <subcellularLocation>
        <location evidence="7">Endomembrane system</location>
        <topology evidence="7">Single-pass membrane protein</topology>
    </subcellularLocation>
    <subcellularLocation>
        <location evidence="1 8">Membrane</location>
        <topology evidence="1 8">Single-pass type I membrane protein</topology>
    </subcellularLocation>
</comment>
<comment type="similarity">
    <text evidence="2 8">Belongs to the EMP24/GP25L family.</text>
</comment>
<feature type="chain" id="PRO_5007295796" description="GOLD domain-containing protein" evidence="11">
    <location>
        <begin position="30"/>
        <end position="220"/>
    </location>
</feature>